<proteinExistence type="inferred from homology"/>
<dbReference type="GO" id="GO:1901982">
    <property type="term" value="F:maltose binding"/>
    <property type="evidence" value="ECO:0007669"/>
    <property type="project" value="TreeGrafter"/>
</dbReference>
<evidence type="ECO:0000313" key="5">
    <source>
        <dbReference type="Proteomes" id="UP000587002"/>
    </source>
</evidence>
<reference evidence="4 5" key="1">
    <citation type="submission" date="2020-07" db="EMBL/GenBank/DDBJ databases">
        <title>Sequencing the genomes of 1000 actinobacteria strains.</title>
        <authorList>
            <person name="Klenk H.-P."/>
        </authorList>
    </citation>
    <scope>NUCLEOTIDE SEQUENCE [LARGE SCALE GENOMIC DNA]</scope>
    <source>
        <strain evidence="4 5">DSM 44065</strain>
    </source>
</reference>
<dbReference type="GO" id="GO:0055052">
    <property type="term" value="C:ATP-binding cassette (ABC) transporter complex, substrate-binding subunit-containing"/>
    <property type="evidence" value="ECO:0007669"/>
    <property type="project" value="TreeGrafter"/>
</dbReference>
<dbReference type="InterPro" id="IPR006059">
    <property type="entry name" value="SBP"/>
</dbReference>
<dbReference type="Pfam" id="PF13416">
    <property type="entry name" value="SBP_bac_8"/>
    <property type="match status" value="1"/>
</dbReference>
<dbReference type="PANTHER" id="PTHR30061:SF50">
    <property type="entry name" value="MALTOSE_MALTODEXTRIN-BINDING PERIPLASMIC PROTEIN"/>
    <property type="match status" value="1"/>
</dbReference>
<keyword evidence="2" id="KW-0813">Transport</keyword>
<evidence type="ECO:0000256" key="2">
    <source>
        <dbReference type="ARBA" id="ARBA00022448"/>
    </source>
</evidence>
<dbReference type="AlphaFoldDB" id="A0A853ARH1"/>
<keyword evidence="3" id="KW-0732">Signal</keyword>
<dbReference type="EMBL" id="JACCFJ010000001">
    <property type="protein sequence ID" value="NYI84000.1"/>
    <property type="molecule type" value="Genomic_DNA"/>
</dbReference>
<dbReference type="GO" id="GO:0015768">
    <property type="term" value="P:maltose transport"/>
    <property type="evidence" value="ECO:0007669"/>
    <property type="project" value="TreeGrafter"/>
</dbReference>
<dbReference type="RefSeq" id="WP_179720861.1">
    <property type="nucleotide sequence ID" value="NZ_BAABFH010000001.1"/>
</dbReference>
<keyword evidence="4" id="KW-0762">Sugar transport</keyword>
<dbReference type="GO" id="GO:0042956">
    <property type="term" value="P:maltodextrin transmembrane transport"/>
    <property type="evidence" value="ECO:0007669"/>
    <property type="project" value="TreeGrafter"/>
</dbReference>
<comment type="caution">
    <text evidence="4">The sequence shown here is derived from an EMBL/GenBank/DDBJ whole genome shotgun (WGS) entry which is preliminary data.</text>
</comment>
<sequence length="409" mass="43815">MSKHGKRLAAVVLAAAVVAAGCGRGYDSEIEQQPGPATLRLLVGSGTTAEARVLHEQTQEWAQRTGNEVEIVRAAELDQQLGQAFAGGTPPDLFYLAPGAFERFAGNGSLHPYGDGLRNAGALYPNLKETFTRDGKLYCAPKDFSTLALLIDTDSWREAGLTDADIPRDWNQLAQVAQRLTTPERKGLVLDDSADRVGAFMKQAGGWHVDEKGMPTIDSPQNLEALRYLQSLLRSGSTAFSSSVDAGWAGEALGKGTAAMVIEGNWASGGLAADYPDRRWRSVELPAGPAGKATLSFTNCWGIPMRTAHRQQAQDLVDFLVERAQQEQVAREVGVTPANQEATAALTAGKPEMEGFAAGAAYAQGEVTTKGWDSVEKDFDSRMLGLAQGDDPAKILRELQRDAELTLKG</sequence>
<dbReference type="PROSITE" id="PS51257">
    <property type="entry name" value="PROKAR_LIPOPROTEIN"/>
    <property type="match status" value="1"/>
</dbReference>
<dbReference type="Gene3D" id="3.40.190.10">
    <property type="entry name" value="Periplasmic binding protein-like II"/>
    <property type="match status" value="1"/>
</dbReference>
<organism evidence="4 5">
    <name type="scientific">Saccharopolyspora hordei</name>
    <dbReference type="NCBI Taxonomy" id="1838"/>
    <lineage>
        <taxon>Bacteria</taxon>
        <taxon>Bacillati</taxon>
        <taxon>Actinomycetota</taxon>
        <taxon>Actinomycetes</taxon>
        <taxon>Pseudonocardiales</taxon>
        <taxon>Pseudonocardiaceae</taxon>
        <taxon>Saccharopolyspora</taxon>
    </lineage>
</organism>
<comment type="similarity">
    <text evidence="1">Belongs to the bacterial solute-binding protein 1 family.</text>
</comment>
<dbReference type="PANTHER" id="PTHR30061">
    <property type="entry name" value="MALTOSE-BINDING PERIPLASMIC PROTEIN"/>
    <property type="match status" value="1"/>
</dbReference>
<evidence type="ECO:0000313" key="4">
    <source>
        <dbReference type="EMBL" id="NYI84000.1"/>
    </source>
</evidence>
<name>A0A853ARH1_9PSEU</name>
<keyword evidence="5" id="KW-1185">Reference proteome</keyword>
<dbReference type="SUPFAM" id="SSF53850">
    <property type="entry name" value="Periplasmic binding protein-like II"/>
    <property type="match status" value="1"/>
</dbReference>
<protein>
    <submittedName>
        <fullName evidence="4">Multiple sugar transport system substrate-binding protein</fullName>
    </submittedName>
</protein>
<evidence type="ECO:0000256" key="1">
    <source>
        <dbReference type="ARBA" id="ARBA00008520"/>
    </source>
</evidence>
<dbReference type="Proteomes" id="UP000587002">
    <property type="component" value="Unassembled WGS sequence"/>
</dbReference>
<gene>
    <name evidence="4" type="ORF">HNR68_002630</name>
</gene>
<accession>A0A853ARH1</accession>
<evidence type="ECO:0000256" key="3">
    <source>
        <dbReference type="ARBA" id="ARBA00022729"/>
    </source>
</evidence>